<proteinExistence type="predicted"/>
<evidence type="ECO:0000313" key="12">
    <source>
        <dbReference type="Proteomes" id="UP000234882"/>
    </source>
</evidence>
<dbReference type="GO" id="GO:0020037">
    <property type="term" value="F:heme binding"/>
    <property type="evidence" value="ECO:0007669"/>
    <property type="project" value="InterPro"/>
</dbReference>
<dbReference type="GO" id="GO:0009055">
    <property type="term" value="F:electron transfer activity"/>
    <property type="evidence" value="ECO:0007669"/>
    <property type="project" value="InterPro"/>
</dbReference>
<protein>
    <submittedName>
        <fullName evidence="11">Cytochrome C</fullName>
    </submittedName>
</protein>
<evidence type="ECO:0000256" key="9">
    <source>
        <dbReference type="SAM" id="MobiDB-lite"/>
    </source>
</evidence>
<dbReference type="InterPro" id="IPR036909">
    <property type="entry name" value="Cyt_c-like_dom_sf"/>
</dbReference>
<keyword evidence="3 8" id="KW-0349">Heme</keyword>
<evidence type="ECO:0000313" key="11">
    <source>
        <dbReference type="EMBL" id="AUM73812.1"/>
    </source>
</evidence>
<comment type="cofactor">
    <cofactor evidence="1">
        <name>heme c</name>
        <dbReference type="ChEBI" id="CHEBI:61717"/>
    </cofactor>
</comment>
<dbReference type="PANTHER" id="PTHR35008">
    <property type="entry name" value="BLL4482 PROTEIN-RELATED"/>
    <property type="match status" value="1"/>
</dbReference>
<evidence type="ECO:0000256" key="7">
    <source>
        <dbReference type="ARBA" id="ARBA00023004"/>
    </source>
</evidence>
<evidence type="ECO:0000256" key="6">
    <source>
        <dbReference type="ARBA" id="ARBA00022982"/>
    </source>
</evidence>
<accession>A0A2K9ME96</accession>
<gene>
    <name evidence="11" type="ORF">CYR75_05490</name>
</gene>
<evidence type="ECO:0000256" key="2">
    <source>
        <dbReference type="ARBA" id="ARBA00022448"/>
    </source>
</evidence>
<evidence type="ECO:0000256" key="8">
    <source>
        <dbReference type="PROSITE-ProRule" id="PRU00433"/>
    </source>
</evidence>
<reference evidence="12" key="1">
    <citation type="submission" date="2017-12" db="EMBL/GenBank/DDBJ databases">
        <title>Genomic analysis of Paracoccus sp. CBA4604.</title>
        <authorList>
            <person name="Roh S.W."/>
            <person name="Kim J.Y."/>
            <person name="Kim J.S."/>
        </authorList>
    </citation>
    <scope>NUCLEOTIDE SEQUENCE [LARGE SCALE GENOMIC DNA]</scope>
    <source>
        <strain evidence="12">CBA4604</strain>
    </source>
</reference>
<keyword evidence="5 8" id="KW-0479">Metal-binding</keyword>
<dbReference type="Gene3D" id="1.10.760.10">
    <property type="entry name" value="Cytochrome c-like domain"/>
    <property type="match status" value="1"/>
</dbReference>
<dbReference type="InterPro" id="IPR008168">
    <property type="entry name" value="Cyt_C_IC"/>
</dbReference>
<feature type="region of interest" description="Disordered" evidence="9">
    <location>
        <begin position="46"/>
        <end position="70"/>
    </location>
</feature>
<sequence>MRRLAVLLAVVVAGGLWWTRGDSAVARGRVLYDSHCAACHGERLQGQPDWQSPGPDGIYPAPPHDASGHTWHHSDAELDAYIALGGAAALARDGVRFDSGMPGFGDVLSADQIDDILAYIKSHWPARERRFQAERSGRTDG</sequence>
<dbReference type="OrthoDB" id="9811281at2"/>
<organism evidence="11 12">
    <name type="scientific">Paracoccus jeotgali</name>
    <dbReference type="NCBI Taxonomy" id="2065379"/>
    <lineage>
        <taxon>Bacteria</taxon>
        <taxon>Pseudomonadati</taxon>
        <taxon>Pseudomonadota</taxon>
        <taxon>Alphaproteobacteria</taxon>
        <taxon>Rhodobacterales</taxon>
        <taxon>Paracoccaceae</taxon>
        <taxon>Paracoccus</taxon>
    </lineage>
</organism>
<evidence type="ECO:0000256" key="5">
    <source>
        <dbReference type="ARBA" id="ARBA00022723"/>
    </source>
</evidence>
<dbReference type="PANTHER" id="PTHR35008:SF4">
    <property type="entry name" value="BLL4482 PROTEIN"/>
    <property type="match status" value="1"/>
</dbReference>
<dbReference type="AlphaFoldDB" id="A0A2K9ME96"/>
<evidence type="ECO:0000256" key="1">
    <source>
        <dbReference type="ARBA" id="ARBA00001926"/>
    </source>
</evidence>
<dbReference type="EMBL" id="CP025583">
    <property type="protein sequence ID" value="AUM73812.1"/>
    <property type="molecule type" value="Genomic_DNA"/>
</dbReference>
<keyword evidence="2" id="KW-0813">Transport</keyword>
<evidence type="ECO:0000256" key="3">
    <source>
        <dbReference type="ARBA" id="ARBA00022617"/>
    </source>
</evidence>
<keyword evidence="6" id="KW-0249">Electron transport</keyword>
<keyword evidence="4" id="KW-0679">Respiratory chain</keyword>
<keyword evidence="12" id="KW-1185">Reference proteome</keyword>
<name>A0A2K9ME96_9RHOB</name>
<dbReference type="PRINTS" id="PR00605">
    <property type="entry name" value="CYTCHROMECIC"/>
</dbReference>
<keyword evidence="7 8" id="KW-0408">Iron</keyword>
<evidence type="ECO:0000256" key="4">
    <source>
        <dbReference type="ARBA" id="ARBA00022660"/>
    </source>
</evidence>
<dbReference type="InterPro" id="IPR051459">
    <property type="entry name" value="Cytochrome_c-type_DH"/>
</dbReference>
<dbReference type="Pfam" id="PF00034">
    <property type="entry name" value="Cytochrom_C"/>
    <property type="match status" value="1"/>
</dbReference>
<dbReference type="GO" id="GO:0005506">
    <property type="term" value="F:iron ion binding"/>
    <property type="evidence" value="ECO:0007669"/>
    <property type="project" value="InterPro"/>
</dbReference>
<dbReference type="KEGG" id="paru:CYR75_05490"/>
<dbReference type="InterPro" id="IPR009056">
    <property type="entry name" value="Cyt_c-like_dom"/>
</dbReference>
<dbReference type="SUPFAM" id="SSF46626">
    <property type="entry name" value="Cytochrome c"/>
    <property type="match status" value="1"/>
</dbReference>
<dbReference type="Proteomes" id="UP000234882">
    <property type="component" value="Chromosome"/>
</dbReference>
<dbReference type="PROSITE" id="PS51007">
    <property type="entry name" value="CYTC"/>
    <property type="match status" value="1"/>
</dbReference>
<evidence type="ECO:0000259" key="10">
    <source>
        <dbReference type="PROSITE" id="PS51007"/>
    </source>
</evidence>
<feature type="domain" description="Cytochrome c" evidence="10">
    <location>
        <begin position="23"/>
        <end position="124"/>
    </location>
</feature>
<dbReference type="RefSeq" id="WP_101499164.1">
    <property type="nucleotide sequence ID" value="NZ_CP025583.1"/>
</dbReference>